<reference evidence="1" key="1">
    <citation type="submission" date="2019-12" db="EMBL/GenBank/DDBJ databases">
        <title>Genome sequencing and annotation of Brassica cretica.</title>
        <authorList>
            <person name="Studholme D.J."/>
            <person name="Sarris P.F."/>
        </authorList>
    </citation>
    <scope>NUCLEOTIDE SEQUENCE</scope>
    <source>
        <strain evidence="1">PFS-102/07</strain>
        <tissue evidence="1">Leaf</tissue>
    </source>
</reference>
<proteinExistence type="predicted"/>
<organism evidence="1">
    <name type="scientific">Brassica cretica</name>
    <name type="common">Mustard</name>
    <dbReference type="NCBI Taxonomy" id="69181"/>
    <lineage>
        <taxon>Eukaryota</taxon>
        <taxon>Viridiplantae</taxon>
        <taxon>Streptophyta</taxon>
        <taxon>Embryophyta</taxon>
        <taxon>Tracheophyta</taxon>
        <taxon>Spermatophyta</taxon>
        <taxon>Magnoliopsida</taxon>
        <taxon>eudicotyledons</taxon>
        <taxon>Gunneridae</taxon>
        <taxon>Pentapetalae</taxon>
        <taxon>rosids</taxon>
        <taxon>malvids</taxon>
        <taxon>Brassicales</taxon>
        <taxon>Brassicaceae</taxon>
        <taxon>Brassiceae</taxon>
        <taxon>Brassica</taxon>
    </lineage>
</organism>
<evidence type="ECO:0000313" key="1">
    <source>
        <dbReference type="EMBL" id="KAF2573792.1"/>
    </source>
</evidence>
<protein>
    <submittedName>
        <fullName evidence="1">Uncharacterized protein</fullName>
    </submittedName>
</protein>
<sequence>MENLTAFLQFLHKLPPPPWNPDTRFLTSFISTPNPILTGDPTQPTSLLSENRFLNSLPRRLFRIGSCPLRRAACLLQEDGDWSKDRLFAVTPQD</sequence>
<gene>
    <name evidence="1" type="ORF">F2Q70_00004909</name>
</gene>
<accession>A0A8S9IWE9</accession>
<name>A0A8S9IWE9_BRACR</name>
<comment type="caution">
    <text evidence="1">The sequence shown here is derived from an EMBL/GenBank/DDBJ whole genome shotgun (WGS) entry which is preliminary data.</text>
</comment>
<dbReference type="AlphaFoldDB" id="A0A8S9IWE9"/>
<dbReference type="EMBL" id="QGKY02001015">
    <property type="protein sequence ID" value="KAF2573792.1"/>
    <property type="molecule type" value="Genomic_DNA"/>
</dbReference>